<reference evidence="8" key="1">
    <citation type="submission" date="2015-05" db="EMBL/GenBank/DDBJ databases">
        <authorList>
            <person name="Rovetto F."/>
            <person name="Cocolin L."/>
            <person name="Illeghems K."/>
            <person name="Van Nieuwerburgh F."/>
            <person name="Houf K."/>
        </authorList>
    </citation>
    <scope>NUCLEOTIDE SEQUENCE [LARGE SCALE GENOMIC DNA]</scope>
    <source>
        <strain evidence="8">DU22</strain>
    </source>
</reference>
<dbReference type="NCBIfam" id="TIGR00154">
    <property type="entry name" value="ispE"/>
    <property type="match status" value="1"/>
</dbReference>
<sequence>MTRKSYAKVNIFLKIVGKKDSYHQIASRFVLVKNLFDEISFLKKEVDSFTLEGNFSCSLEKNTIYKAYKELEKYKNVKEFFRKHIVKIEKNIPEFAGLGGGSSNCACFLNMVNEVCKLNLEKEELAKIALKIGADVPFFVYEYNSANVSGIGEIVENFIEDSLDIEVITPRIACDTGLIYKTFRAYFYKELDKVKAKELFGTNSKDILKQYNIEDANDLYLPASFLNQDLKNFAKKDWFFSGSGSSFFRINSGKN</sequence>
<evidence type="ECO:0000256" key="4">
    <source>
        <dbReference type="ARBA" id="ARBA00022840"/>
    </source>
</evidence>
<name>A0A1C0B9J6_9BACT</name>
<evidence type="ECO:0000256" key="3">
    <source>
        <dbReference type="ARBA" id="ARBA00022777"/>
    </source>
</evidence>
<dbReference type="PIRSF" id="PIRSF010376">
    <property type="entry name" value="IspE"/>
    <property type="match status" value="1"/>
</dbReference>
<accession>A0A1C0B9J6</accession>
<dbReference type="NCBIfam" id="NF003216">
    <property type="entry name" value="PRK04181.1"/>
    <property type="match status" value="1"/>
</dbReference>
<dbReference type="SUPFAM" id="SSF54211">
    <property type="entry name" value="Ribosomal protein S5 domain 2-like"/>
    <property type="match status" value="1"/>
</dbReference>
<dbReference type="InterPro" id="IPR014721">
    <property type="entry name" value="Ribsml_uS5_D2-typ_fold_subgr"/>
</dbReference>
<evidence type="ECO:0000259" key="6">
    <source>
        <dbReference type="Pfam" id="PF00288"/>
    </source>
</evidence>
<dbReference type="GO" id="GO:0050515">
    <property type="term" value="F:4-(cytidine 5'-diphospho)-2-C-methyl-D-erythritol kinase activity"/>
    <property type="evidence" value="ECO:0007669"/>
    <property type="project" value="UniProtKB-UniRule"/>
</dbReference>
<keyword evidence="2" id="KW-0547">Nucleotide-binding</keyword>
<dbReference type="Pfam" id="PF00288">
    <property type="entry name" value="GHMP_kinases_N"/>
    <property type="match status" value="1"/>
</dbReference>
<dbReference type="EC" id="2.7.1.148" evidence="5"/>
<comment type="caution">
    <text evidence="7">The sequence shown here is derived from an EMBL/GenBank/DDBJ whole genome shotgun (WGS) entry which is preliminary data.</text>
</comment>
<dbReference type="Gene3D" id="3.30.230.10">
    <property type="match status" value="1"/>
</dbReference>
<evidence type="ECO:0000313" key="7">
    <source>
        <dbReference type="EMBL" id="OCM00241.1"/>
    </source>
</evidence>
<dbReference type="AlphaFoldDB" id="A0A1C0B9J6"/>
<evidence type="ECO:0000256" key="1">
    <source>
        <dbReference type="ARBA" id="ARBA00022679"/>
    </source>
</evidence>
<evidence type="ECO:0000256" key="5">
    <source>
        <dbReference type="NCBIfam" id="TIGR00154"/>
    </source>
</evidence>
<dbReference type="PANTHER" id="PTHR43527">
    <property type="entry name" value="4-DIPHOSPHOCYTIDYL-2-C-METHYL-D-ERYTHRITOL KINASE, CHLOROPLASTIC"/>
    <property type="match status" value="1"/>
</dbReference>
<dbReference type="GO" id="GO:0005524">
    <property type="term" value="F:ATP binding"/>
    <property type="evidence" value="ECO:0007669"/>
    <property type="project" value="UniProtKB-KW"/>
</dbReference>
<dbReference type="PATRIC" id="fig|544718.43.peg.819"/>
<dbReference type="EMBL" id="LCUJ01000001">
    <property type="protein sequence ID" value="OCM00241.1"/>
    <property type="molecule type" value="Genomic_DNA"/>
</dbReference>
<gene>
    <name evidence="7" type="primary">ispE</name>
    <name evidence="7" type="ORF">AAX29_00239</name>
</gene>
<dbReference type="InterPro" id="IPR004424">
    <property type="entry name" value="IspE"/>
</dbReference>
<dbReference type="InterPro" id="IPR006204">
    <property type="entry name" value="GHMP_kinase_N_dom"/>
</dbReference>
<dbReference type="OrthoDB" id="9809438at2"/>
<protein>
    <recommendedName>
        <fullName evidence="5">4-(cytidine 5'-diphospho)-2-C-methyl-D-erythritol kinase</fullName>
        <ecNumber evidence="5">2.7.1.148</ecNumber>
    </recommendedName>
</protein>
<dbReference type="PANTHER" id="PTHR43527:SF2">
    <property type="entry name" value="4-DIPHOSPHOCYTIDYL-2-C-METHYL-D-ERYTHRITOL KINASE, CHLOROPLASTIC"/>
    <property type="match status" value="1"/>
</dbReference>
<organism evidence="7 8">
    <name type="scientific">Aliarcobacter thereius</name>
    <dbReference type="NCBI Taxonomy" id="544718"/>
    <lineage>
        <taxon>Bacteria</taxon>
        <taxon>Pseudomonadati</taxon>
        <taxon>Campylobacterota</taxon>
        <taxon>Epsilonproteobacteria</taxon>
        <taxon>Campylobacterales</taxon>
        <taxon>Arcobacteraceae</taxon>
        <taxon>Aliarcobacter</taxon>
    </lineage>
</organism>
<dbReference type="InterPro" id="IPR020568">
    <property type="entry name" value="Ribosomal_Su5_D2-typ_SF"/>
</dbReference>
<proteinExistence type="predicted"/>
<keyword evidence="3 7" id="KW-0418">Kinase</keyword>
<feature type="domain" description="GHMP kinase N-terminal" evidence="6">
    <location>
        <begin position="62"/>
        <end position="141"/>
    </location>
</feature>
<dbReference type="Proteomes" id="UP000093281">
    <property type="component" value="Unassembled WGS sequence"/>
</dbReference>
<keyword evidence="1 7" id="KW-0808">Transferase</keyword>
<evidence type="ECO:0000313" key="8">
    <source>
        <dbReference type="Proteomes" id="UP000093281"/>
    </source>
</evidence>
<dbReference type="STRING" id="544718.AAX25_00840"/>
<keyword evidence="4" id="KW-0067">ATP-binding</keyword>
<dbReference type="GO" id="GO:0016114">
    <property type="term" value="P:terpenoid biosynthetic process"/>
    <property type="evidence" value="ECO:0007669"/>
    <property type="project" value="UniProtKB-UniRule"/>
</dbReference>
<dbReference type="RefSeq" id="WP_066182618.1">
    <property type="nucleotide sequence ID" value="NZ_LCUJ01000001.1"/>
</dbReference>
<evidence type="ECO:0000256" key="2">
    <source>
        <dbReference type="ARBA" id="ARBA00022741"/>
    </source>
</evidence>